<protein>
    <submittedName>
        <fullName evidence="1">Uncharacterized protein</fullName>
    </submittedName>
</protein>
<gene>
    <name evidence="1" type="ORF">BN12_100019</name>
</gene>
<dbReference type="STRING" id="1194083.BN12_100019"/>
<comment type="caution">
    <text evidence="1">The sequence shown here is derived from an EMBL/GenBank/DDBJ whole genome shotgun (WGS) entry which is preliminary data.</text>
</comment>
<reference evidence="1 2" key="1">
    <citation type="journal article" date="2013" name="ISME J.">
        <title>A metabolic model for members of the genus Tetrasphaera involved in enhanced biological phosphorus removal.</title>
        <authorList>
            <person name="Kristiansen R."/>
            <person name="Nguyen H.T.T."/>
            <person name="Saunders A.M."/>
            <person name="Nielsen J.L."/>
            <person name="Wimmer R."/>
            <person name="Le V.Q."/>
            <person name="McIlroy S.J."/>
            <person name="Petrovski S."/>
            <person name="Seviour R.J."/>
            <person name="Calteau A."/>
            <person name="Nielsen K.L."/>
            <person name="Nielsen P.H."/>
        </authorList>
    </citation>
    <scope>NUCLEOTIDE SEQUENCE [LARGE SCALE GENOMIC DNA]</scope>
    <source>
        <strain evidence="1 2">T1-X7</strain>
    </source>
</reference>
<dbReference type="EMBL" id="CAJB01000002">
    <property type="protein sequence ID" value="CCH75990.1"/>
    <property type="molecule type" value="Genomic_DNA"/>
</dbReference>
<evidence type="ECO:0000313" key="2">
    <source>
        <dbReference type="Proteomes" id="UP000035721"/>
    </source>
</evidence>
<accession>A0A077LVJ5</accession>
<evidence type="ECO:0000313" key="1">
    <source>
        <dbReference type="EMBL" id="CCH75990.1"/>
    </source>
</evidence>
<sequence length="20" mass="2111">MGKAARFACLGRNETRASGD</sequence>
<dbReference type="AlphaFoldDB" id="A0A077LVJ5"/>
<keyword evidence="2" id="KW-1185">Reference proteome</keyword>
<dbReference type="Proteomes" id="UP000035721">
    <property type="component" value="Unassembled WGS sequence"/>
</dbReference>
<organism evidence="1 2">
    <name type="scientific">Nostocoides japonicum T1-X7</name>
    <dbReference type="NCBI Taxonomy" id="1194083"/>
    <lineage>
        <taxon>Bacteria</taxon>
        <taxon>Bacillati</taxon>
        <taxon>Actinomycetota</taxon>
        <taxon>Actinomycetes</taxon>
        <taxon>Micrococcales</taxon>
        <taxon>Intrasporangiaceae</taxon>
        <taxon>Nostocoides</taxon>
    </lineage>
</organism>
<name>A0A077LVJ5_9MICO</name>
<proteinExistence type="predicted"/>